<proteinExistence type="predicted"/>
<sequence>MKKHDGVIFLVDSDTYDRNILSLTIEKITKQRVFNFFSMEECLLYWCLKPKLLIYDEYPDASIPPAIKENLNLINISRDITKQQCYKLKDTKIAQEIAHIIGLSKSKKN</sequence>
<dbReference type="AlphaFoldDB" id="A0A937KHA6"/>
<comment type="caution">
    <text evidence="1">The sequence shown here is derived from an EMBL/GenBank/DDBJ whole genome shotgun (WGS) entry which is preliminary data.</text>
</comment>
<reference evidence="1" key="1">
    <citation type="submission" date="2021-01" db="EMBL/GenBank/DDBJ databases">
        <title>Fulvivirga kasyanovii gen. nov., sp nov., a novel member of the phylum Bacteroidetes isolated from seawater in a mussel farm.</title>
        <authorList>
            <person name="Zhao L.-H."/>
            <person name="Wang Z.-J."/>
        </authorList>
    </citation>
    <scope>NUCLEOTIDE SEQUENCE</scope>
    <source>
        <strain evidence="1">29W222</strain>
    </source>
</reference>
<keyword evidence="2" id="KW-1185">Reference proteome</keyword>
<accession>A0A937KHA6</accession>
<dbReference type="RefSeq" id="WP_202859532.1">
    <property type="nucleotide sequence ID" value="NZ_JAEUGD010000068.1"/>
</dbReference>
<protein>
    <submittedName>
        <fullName evidence="1">Uncharacterized protein</fullName>
    </submittedName>
</protein>
<evidence type="ECO:0000313" key="1">
    <source>
        <dbReference type="EMBL" id="MBL6449988.1"/>
    </source>
</evidence>
<organism evidence="1 2">
    <name type="scientific">Fulvivirga marina</name>
    <dbReference type="NCBI Taxonomy" id="2494733"/>
    <lineage>
        <taxon>Bacteria</taxon>
        <taxon>Pseudomonadati</taxon>
        <taxon>Bacteroidota</taxon>
        <taxon>Cytophagia</taxon>
        <taxon>Cytophagales</taxon>
        <taxon>Fulvivirgaceae</taxon>
        <taxon>Fulvivirga</taxon>
    </lineage>
</organism>
<dbReference type="Proteomes" id="UP000614216">
    <property type="component" value="Unassembled WGS sequence"/>
</dbReference>
<dbReference type="EMBL" id="JAEUGD010000068">
    <property type="protein sequence ID" value="MBL6449988.1"/>
    <property type="molecule type" value="Genomic_DNA"/>
</dbReference>
<name>A0A937KHA6_9BACT</name>
<evidence type="ECO:0000313" key="2">
    <source>
        <dbReference type="Proteomes" id="UP000614216"/>
    </source>
</evidence>
<gene>
    <name evidence="1" type="ORF">JMN32_26985</name>
</gene>